<feature type="transmembrane region" description="Helical" evidence="5">
    <location>
        <begin position="372"/>
        <end position="403"/>
    </location>
</feature>
<dbReference type="Pfam" id="PF00528">
    <property type="entry name" value="BPD_transp_1"/>
    <property type="match status" value="2"/>
</dbReference>
<protein>
    <submittedName>
        <fullName evidence="7">ABC transporter permease subunit</fullName>
    </submittedName>
</protein>
<dbReference type="GO" id="GO:0055085">
    <property type="term" value="P:transmembrane transport"/>
    <property type="evidence" value="ECO:0007669"/>
    <property type="project" value="InterPro"/>
</dbReference>
<feature type="domain" description="ABC transmembrane type-1" evidence="6">
    <location>
        <begin position="69"/>
        <end position="264"/>
    </location>
</feature>
<evidence type="ECO:0000256" key="3">
    <source>
        <dbReference type="ARBA" id="ARBA00022989"/>
    </source>
</evidence>
<reference evidence="7 8" key="1">
    <citation type="submission" date="2019-03" db="EMBL/GenBank/DDBJ databases">
        <title>Sapientia aquatica gen. nov., sp. nov., isolated from a crater lake.</title>
        <authorList>
            <person name="Felfoldi T."/>
            <person name="Szabo A."/>
            <person name="Toth E."/>
            <person name="Schumann P."/>
            <person name="Keki Z."/>
            <person name="Marialigeti K."/>
            <person name="Mathe I."/>
        </authorList>
    </citation>
    <scope>NUCLEOTIDE SEQUENCE [LARGE SCALE GENOMIC DNA]</scope>
    <source>
        <strain evidence="7 8">SA-152</strain>
    </source>
</reference>
<evidence type="ECO:0000313" key="8">
    <source>
        <dbReference type="Proteomes" id="UP000294829"/>
    </source>
</evidence>
<accession>A0A4R5W5Y6</accession>
<dbReference type="OrthoDB" id="9806809at2"/>
<feature type="transmembrane region" description="Helical" evidence="5">
    <location>
        <begin position="74"/>
        <end position="95"/>
    </location>
</feature>
<keyword evidence="4 5" id="KW-0472">Membrane</keyword>
<feature type="transmembrane region" description="Helical" evidence="5">
    <location>
        <begin position="340"/>
        <end position="360"/>
    </location>
</feature>
<dbReference type="InterPro" id="IPR035906">
    <property type="entry name" value="MetI-like_sf"/>
</dbReference>
<dbReference type="AlphaFoldDB" id="A0A4R5W5Y6"/>
<feature type="transmembrane region" description="Helical" evidence="5">
    <location>
        <begin position="244"/>
        <end position="264"/>
    </location>
</feature>
<dbReference type="Gene3D" id="1.10.3720.10">
    <property type="entry name" value="MetI-like"/>
    <property type="match status" value="2"/>
</dbReference>
<comment type="subcellular location">
    <subcellularLocation>
        <location evidence="1 5">Cell membrane</location>
        <topology evidence="1 5">Multi-pass membrane protein</topology>
    </subcellularLocation>
</comment>
<feature type="transmembrane region" description="Helical" evidence="5">
    <location>
        <begin position="191"/>
        <end position="211"/>
    </location>
</feature>
<feature type="transmembrane region" description="Helical" evidence="5">
    <location>
        <begin position="107"/>
        <end position="130"/>
    </location>
</feature>
<gene>
    <name evidence="7" type="ORF">E2I14_03150</name>
</gene>
<proteinExistence type="inferred from homology"/>
<evidence type="ECO:0000256" key="4">
    <source>
        <dbReference type="ARBA" id="ARBA00023136"/>
    </source>
</evidence>
<organism evidence="7 8">
    <name type="scientific">Sapientia aquatica</name>
    <dbReference type="NCBI Taxonomy" id="1549640"/>
    <lineage>
        <taxon>Bacteria</taxon>
        <taxon>Pseudomonadati</taxon>
        <taxon>Pseudomonadota</taxon>
        <taxon>Betaproteobacteria</taxon>
        <taxon>Burkholderiales</taxon>
        <taxon>Oxalobacteraceae</taxon>
        <taxon>Sapientia</taxon>
    </lineage>
</organism>
<dbReference type="RefSeq" id="WP_133325305.1">
    <property type="nucleotide sequence ID" value="NZ_SMYL01000001.1"/>
</dbReference>
<name>A0A4R5W5Y6_9BURK</name>
<dbReference type="InterPro" id="IPR000515">
    <property type="entry name" value="MetI-like"/>
</dbReference>
<dbReference type="GO" id="GO:0005886">
    <property type="term" value="C:plasma membrane"/>
    <property type="evidence" value="ECO:0007669"/>
    <property type="project" value="UniProtKB-SubCell"/>
</dbReference>
<feature type="transmembrane region" description="Helical" evidence="5">
    <location>
        <begin position="548"/>
        <end position="567"/>
    </location>
</feature>
<comment type="caution">
    <text evidence="7">The sequence shown here is derived from an EMBL/GenBank/DDBJ whole genome shotgun (WGS) entry which is preliminary data.</text>
</comment>
<keyword evidence="3 5" id="KW-1133">Transmembrane helix</keyword>
<comment type="similarity">
    <text evidence="5">Belongs to the binding-protein-dependent transport system permease family.</text>
</comment>
<dbReference type="Proteomes" id="UP000294829">
    <property type="component" value="Unassembled WGS sequence"/>
</dbReference>
<feature type="domain" description="ABC transmembrane type-1" evidence="6">
    <location>
        <begin position="380"/>
        <end position="567"/>
    </location>
</feature>
<feature type="transmembrane region" description="Helical" evidence="5">
    <location>
        <begin position="443"/>
        <end position="469"/>
    </location>
</feature>
<keyword evidence="5" id="KW-0813">Transport</keyword>
<evidence type="ECO:0000259" key="6">
    <source>
        <dbReference type="PROSITE" id="PS50928"/>
    </source>
</evidence>
<dbReference type="PANTHER" id="PTHR42744:SF1">
    <property type="entry name" value="BINDING-PROTEIN-DEPENDENT TRANSPORT SYSTEMS INNER MEMBRANE COMPONENT"/>
    <property type="match status" value="1"/>
</dbReference>
<feature type="transmembrane region" description="Helical" evidence="5">
    <location>
        <begin position="490"/>
        <end position="511"/>
    </location>
</feature>
<dbReference type="PANTHER" id="PTHR42744">
    <property type="entry name" value="BINDING-PROTEIN-DEPENDENT TRANSPORT SYSTEMS INNER MEMBRANE COMPONENT"/>
    <property type="match status" value="1"/>
</dbReference>
<keyword evidence="8" id="KW-1185">Reference proteome</keyword>
<evidence type="ECO:0000256" key="5">
    <source>
        <dbReference type="RuleBase" id="RU363032"/>
    </source>
</evidence>
<dbReference type="PROSITE" id="PS50928">
    <property type="entry name" value="ABC_TM1"/>
    <property type="match status" value="2"/>
</dbReference>
<evidence type="ECO:0000256" key="1">
    <source>
        <dbReference type="ARBA" id="ARBA00004651"/>
    </source>
</evidence>
<sequence>MEHSPFKGQAWQRNNSASHQPNRWDWMALPIILGCIFFLAFGASQMTSPYQVGMPLDISLDPWYLPYYLLRTTLRMMTALLLSLIFSFVFAALAARYRLAEKLMVPALDILQSIPVLGFLTITVTGFIALFPGSLLGVECAAIFAIFTSQAWNMAFSMYQSMRTVPSDLREAARIFHLSAWQRFWRLELPFAMPALLWNMMMSMSGGWFFVVACETITVNNHNIQLPGIGSYIAYAINQEKYSAMGWAIAAMLIGILLYDQLLFRPLIAWANKFKYEQTGDQGGQESWFLTLLRRTNAVQGLTERLLNFFERGLALFKKNYDGTSIMARPERINPTFERVSDAIIAALVMLAIWKITTYIHSAVGWGEVLRVFWYGILTLTRVVIMISLASLVWVPIGVWIGLNPKYAERMQPVAQFMAAFPANFMFPLVVIVLVKFHLNPDIWLTPLMVFGTQWYILFNVIAGASIIPTELGYAADNFGLKGWMRWKRFLLPAVFPSFVTGAITASGGSWNASIVSEYVTWGPNTLTATGLGSYIAQVTATGDFPRVALGIAVMCVFVTACNRYIWRKLYRIAEEKMSF</sequence>
<dbReference type="SUPFAM" id="SSF161098">
    <property type="entry name" value="MetI-like"/>
    <property type="match status" value="2"/>
</dbReference>
<evidence type="ECO:0000256" key="2">
    <source>
        <dbReference type="ARBA" id="ARBA00022692"/>
    </source>
</evidence>
<feature type="transmembrane region" description="Helical" evidence="5">
    <location>
        <begin position="26"/>
        <end position="46"/>
    </location>
</feature>
<keyword evidence="2 5" id="KW-0812">Transmembrane</keyword>
<dbReference type="EMBL" id="SMYL01000001">
    <property type="protein sequence ID" value="TDK68551.1"/>
    <property type="molecule type" value="Genomic_DNA"/>
</dbReference>
<feature type="transmembrane region" description="Helical" evidence="5">
    <location>
        <begin position="415"/>
        <end position="437"/>
    </location>
</feature>
<dbReference type="CDD" id="cd06261">
    <property type="entry name" value="TM_PBP2"/>
    <property type="match status" value="1"/>
</dbReference>
<evidence type="ECO:0000313" key="7">
    <source>
        <dbReference type="EMBL" id="TDK68551.1"/>
    </source>
</evidence>